<dbReference type="GO" id="GO:0016989">
    <property type="term" value="F:sigma factor antagonist activity"/>
    <property type="evidence" value="ECO:0007669"/>
    <property type="project" value="TreeGrafter"/>
</dbReference>
<dbReference type="InterPro" id="IPR032508">
    <property type="entry name" value="FecR_C"/>
</dbReference>
<feature type="transmembrane region" description="Helical" evidence="1">
    <location>
        <begin position="65"/>
        <end position="86"/>
    </location>
</feature>
<gene>
    <name evidence="6" type="ORF">DWV53_13245</name>
    <name evidence="5" type="ORF">DWY11_01925</name>
    <name evidence="4" type="ORF">F7D59_12420</name>
</gene>
<evidence type="ECO:0000313" key="5">
    <source>
        <dbReference type="EMBL" id="RGS19527.1"/>
    </source>
</evidence>
<evidence type="ECO:0000259" key="2">
    <source>
        <dbReference type="Pfam" id="PF04773"/>
    </source>
</evidence>
<accession>A0A3E5E179</accession>
<proteinExistence type="predicted"/>
<evidence type="ECO:0000313" key="8">
    <source>
        <dbReference type="Proteomes" id="UP000285776"/>
    </source>
</evidence>
<protein>
    <submittedName>
        <fullName evidence="5">DUF4974 domain-containing protein</fullName>
    </submittedName>
</protein>
<dbReference type="Proteomes" id="UP000283872">
    <property type="component" value="Unassembled WGS sequence"/>
</dbReference>
<evidence type="ECO:0000259" key="3">
    <source>
        <dbReference type="Pfam" id="PF16344"/>
    </source>
</evidence>
<dbReference type="Proteomes" id="UP000420635">
    <property type="component" value="Unassembled WGS sequence"/>
</dbReference>
<dbReference type="Gene3D" id="3.55.50.30">
    <property type="match status" value="1"/>
</dbReference>
<dbReference type="PANTHER" id="PTHR30273:SF2">
    <property type="entry name" value="PROTEIN FECR"/>
    <property type="match status" value="1"/>
</dbReference>
<keyword evidence="1" id="KW-0472">Membrane</keyword>
<dbReference type="InterPro" id="IPR006860">
    <property type="entry name" value="FecR"/>
</dbReference>
<dbReference type="AlphaFoldDB" id="A0A3E5E179"/>
<dbReference type="EMBL" id="QRVA01000002">
    <property type="protein sequence ID" value="RGS19527.1"/>
    <property type="molecule type" value="Genomic_DNA"/>
</dbReference>
<dbReference type="InterPro" id="IPR012373">
    <property type="entry name" value="Ferrdict_sens_TM"/>
</dbReference>
<reference evidence="9" key="2">
    <citation type="submission" date="2019-09" db="EMBL/GenBank/DDBJ databases">
        <title>Distinct polysaccharide growth profiles of human intestinal Prevotella copri isolates.</title>
        <authorList>
            <person name="Fehlner-Peach H."/>
            <person name="Magnabosco C."/>
            <person name="Raghavan V."/>
            <person name="Scher J.U."/>
            <person name="Tett A."/>
            <person name="Cox L.M."/>
            <person name="Gottsegen C."/>
            <person name="Watters A."/>
            <person name="Wiltshire- Gordon J.D."/>
            <person name="Segata N."/>
            <person name="Bonneau R."/>
            <person name="Littman D.R."/>
        </authorList>
    </citation>
    <scope>NUCLEOTIDE SEQUENCE [LARGE SCALE GENOMIC DNA]</scope>
    <source>
        <strain evidence="9">iP54</strain>
    </source>
</reference>
<evidence type="ECO:0000313" key="6">
    <source>
        <dbReference type="EMBL" id="RGW75547.1"/>
    </source>
</evidence>
<evidence type="ECO:0000313" key="9">
    <source>
        <dbReference type="Proteomes" id="UP000420635"/>
    </source>
</evidence>
<feature type="domain" description="FecR protein" evidence="2">
    <location>
        <begin position="113"/>
        <end position="206"/>
    </location>
</feature>
<feature type="domain" description="Protein FecR C-terminal" evidence="3">
    <location>
        <begin position="253"/>
        <end position="321"/>
    </location>
</feature>
<dbReference type="EMBL" id="QSAV01000055">
    <property type="protein sequence ID" value="RGW75547.1"/>
    <property type="molecule type" value="Genomic_DNA"/>
</dbReference>
<reference evidence="7 8" key="1">
    <citation type="submission" date="2018-08" db="EMBL/GenBank/DDBJ databases">
        <title>A genome reference for cultivated species of the human gut microbiota.</title>
        <authorList>
            <person name="Zou Y."/>
            <person name="Xue W."/>
            <person name="Luo G."/>
        </authorList>
    </citation>
    <scope>NUCLEOTIDE SEQUENCE [LARGE SCALE GENOMIC DNA]</scope>
    <source>
        <strain evidence="6 8">AF10-17</strain>
        <strain evidence="5 7">AF24-12</strain>
    </source>
</reference>
<evidence type="ECO:0000256" key="1">
    <source>
        <dbReference type="SAM" id="Phobius"/>
    </source>
</evidence>
<name>A0A3E5E179_9BACT</name>
<dbReference type="Pfam" id="PF16344">
    <property type="entry name" value="FecR_C"/>
    <property type="match status" value="1"/>
</dbReference>
<dbReference type="Proteomes" id="UP000285776">
    <property type="component" value="Unassembled WGS sequence"/>
</dbReference>
<dbReference type="RefSeq" id="WP_117587099.1">
    <property type="nucleotide sequence ID" value="NZ_DAWDQD010000012.1"/>
</dbReference>
<keyword evidence="1" id="KW-1133">Transmembrane helix</keyword>
<dbReference type="Pfam" id="PF04773">
    <property type="entry name" value="FecR"/>
    <property type="match status" value="1"/>
</dbReference>
<comment type="caution">
    <text evidence="5">The sequence shown here is derived from an EMBL/GenBank/DDBJ whole genome shotgun (WGS) entry which is preliminary data.</text>
</comment>
<dbReference type="PIRSF" id="PIRSF018266">
    <property type="entry name" value="FecR"/>
    <property type="match status" value="1"/>
</dbReference>
<evidence type="ECO:0000313" key="7">
    <source>
        <dbReference type="Proteomes" id="UP000283872"/>
    </source>
</evidence>
<dbReference type="Gene3D" id="2.60.120.1440">
    <property type="match status" value="1"/>
</dbReference>
<sequence length="322" mass="35859">MMKQTDIFNDESLQNDIQDLVAIEQAMIRKTYPLPNLDKELEKIVGKENSDAEEPVKHQYPMMRMLMSALMGAAAMLAIVFVWQWVSSRQTIDGATGNRITQNVSSEQDMTMLQTADGEMITLTLADGTEVKLNSNSKITYPHCFKGAERMVHLEGEAFFKVRHDSKRPFVVDAGGVLTKDLGTSFNIKAYQGSDCKVTLVEGKVEVLAKNSQHKPVTLNPGQQYSLSAKETVSGQIINVNTDETTAWADGVLYYHDQTLEYILDNLAAYYQSKVVFRNPAVKTKHLDFSADKSGSIEDAIELLNNLGVAKVSFKGNTIYIE</sequence>
<keyword evidence="1" id="KW-0812">Transmembrane</keyword>
<reference evidence="4" key="3">
    <citation type="submission" date="2022-12" db="EMBL/GenBank/DDBJ databases">
        <title>Distinct polysaccharide growth profiles of human intestinal Prevotella copri isolates.</title>
        <authorList>
            <person name="Fehlner-Peach H."/>
            <person name="Magnabosco C."/>
            <person name="Raghavan V."/>
            <person name="Scher J.U."/>
            <person name="Tett A."/>
            <person name="Cox L.M."/>
            <person name="Gottsegen C."/>
            <person name="Watters A."/>
            <person name="Wiltshire- Gordon J.D."/>
            <person name="Segata N."/>
            <person name="Bonneau R."/>
            <person name="Littman D.R."/>
        </authorList>
    </citation>
    <scope>NUCLEOTIDE SEQUENCE</scope>
    <source>
        <strain evidence="4">IP54</strain>
    </source>
</reference>
<evidence type="ECO:0000313" key="4">
    <source>
        <dbReference type="EMBL" id="MQN90626.1"/>
    </source>
</evidence>
<organism evidence="5 7">
    <name type="scientific">Segatella copri</name>
    <dbReference type="NCBI Taxonomy" id="165179"/>
    <lineage>
        <taxon>Bacteria</taxon>
        <taxon>Pseudomonadati</taxon>
        <taxon>Bacteroidota</taxon>
        <taxon>Bacteroidia</taxon>
        <taxon>Bacteroidales</taxon>
        <taxon>Prevotellaceae</taxon>
        <taxon>Segatella</taxon>
    </lineage>
</organism>
<dbReference type="PANTHER" id="PTHR30273">
    <property type="entry name" value="PERIPLASMIC SIGNAL SENSOR AND SIGMA FACTOR ACTIVATOR FECR-RELATED"/>
    <property type="match status" value="1"/>
</dbReference>
<dbReference type="EMBL" id="VZBQ01000129">
    <property type="protein sequence ID" value="MQN90626.1"/>
    <property type="molecule type" value="Genomic_DNA"/>
</dbReference>